<dbReference type="PROSITE" id="PS51898">
    <property type="entry name" value="TYR_RECOMBINASE"/>
    <property type="match status" value="1"/>
</dbReference>
<keyword evidence="1" id="KW-0233">DNA recombination</keyword>
<evidence type="ECO:0000259" key="2">
    <source>
        <dbReference type="PROSITE" id="PS51898"/>
    </source>
</evidence>
<evidence type="ECO:0000313" key="4">
    <source>
        <dbReference type="Proteomes" id="UP001159427"/>
    </source>
</evidence>
<feature type="non-terminal residue" evidence="3">
    <location>
        <position position="1"/>
    </location>
</feature>
<name>A0ABN8S0R6_9CNID</name>
<sequence length="150" mass="16458">GDIVLDVDAETGREVLVWTAERESKTRKGLEDGHQRQFCPKAFATGTNRCPVLYYKLFKARRPQKANSPKLPFYLASSPLGKNEIGKSASTAAKNAGLAAQNKKISNHSVRKTSISRLLDAGVPENFVMQLSGHKNLQSLSSYKSVSITH</sequence>
<protein>
    <recommendedName>
        <fullName evidence="2">Tyr recombinase domain-containing protein</fullName>
    </recommendedName>
</protein>
<evidence type="ECO:0000256" key="1">
    <source>
        <dbReference type="ARBA" id="ARBA00023172"/>
    </source>
</evidence>
<dbReference type="PANTHER" id="PTHR21446">
    <property type="entry name" value="DUF3504 DOMAIN-CONTAINING PROTEIN"/>
    <property type="match status" value="1"/>
</dbReference>
<feature type="domain" description="Tyr recombinase" evidence="2">
    <location>
        <begin position="1"/>
        <end position="150"/>
    </location>
</feature>
<dbReference type="InterPro" id="IPR011010">
    <property type="entry name" value="DNA_brk_join_enz"/>
</dbReference>
<dbReference type="SUPFAM" id="SSF56349">
    <property type="entry name" value="DNA breaking-rejoining enzymes"/>
    <property type="match status" value="1"/>
</dbReference>
<dbReference type="EMBL" id="CALNXI010002193">
    <property type="protein sequence ID" value="CAH3184439.1"/>
    <property type="molecule type" value="Genomic_DNA"/>
</dbReference>
<reference evidence="3 4" key="1">
    <citation type="submission" date="2022-05" db="EMBL/GenBank/DDBJ databases">
        <authorList>
            <consortium name="Genoscope - CEA"/>
            <person name="William W."/>
        </authorList>
    </citation>
    <scope>NUCLEOTIDE SEQUENCE [LARGE SCALE GENOMIC DNA]</scope>
</reference>
<dbReference type="Pfam" id="PF00589">
    <property type="entry name" value="Phage_integrase"/>
    <property type="match status" value="1"/>
</dbReference>
<evidence type="ECO:0000313" key="3">
    <source>
        <dbReference type="EMBL" id="CAH3184439.1"/>
    </source>
</evidence>
<keyword evidence="4" id="KW-1185">Reference proteome</keyword>
<dbReference type="PANTHER" id="PTHR21446:SF12">
    <property type="entry name" value="POTASSIUM CHANNEL TETRAMERIZATION DOMAIN CONTAINING 1"/>
    <property type="match status" value="1"/>
</dbReference>
<gene>
    <name evidence="3" type="ORF">PEVE_00015457</name>
</gene>
<comment type="caution">
    <text evidence="3">The sequence shown here is derived from an EMBL/GenBank/DDBJ whole genome shotgun (WGS) entry which is preliminary data.</text>
</comment>
<dbReference type="InterPro" id="IPR052787">
    <property type="entry name" value="MAVS"/>
</dbReference>
<organism evidence="3 4">
    <name type="scientific">Porites evermanni</name>
    <dbReference type="NCBI Taxonomy" id="104178"/>
    <lineage>
        <taxon>Eukaryota</taxon>
        <taxon>Metazoa</taxon>
        <taxon>Cnidaria</taxon>
        <taxon>Anthozoa</taxon>
        <taxon>Hexacorallia</taxon>
        <taxon>Scleractinia</taxon>
        <taxon>Fungiina</taxon>
        <taxon>Poritidae</taxon>
        <taxon>Porites</taxon>
    </lineage>
</organism>
<accession>A0ABN8S0R6</accession>
<dbReference type="CDD" id="cd00397">
    <property type="entry name" value="DNA_BRE_C"/>
    <property type="match status" value="1"/>
</dbReference>
<dbReference type="Gene3D" id="1.10.443.10">
    <property type="entry name" value="Intergrase catalytic core"/>
    <property type="match status" value="1"/>
</dbReference>
<dbReference type="InterPro" id="IPR002104">
    <property type="entry name" value="Integrase_catalytic"/>
</dbReference>
<dbReference type="Proteomes" id="UP001159427">
    <property type="component" value="Unassembled WGS sequence"/>
</dbReference>
<dbReference type="InterPro" id="IPR013762">
    <property type="entry name" value="Integrase-like_cat_sf"/>
</dbReference>
<proteinExistence type="predicted"/>